<feature type="binding site" evidence="9">
    <location>
        <position position="545"/>
    </location>
    <ligand>
        <name>Mg(2+)</name>
        <dbReference type="ChEBI" id="CHEBI:18420"/>
    </ligand>
</feature>
<evidence type="ECO:0000256" key="8">
    <source>
        <dbReference type="ARBA" id="ARBA00023002"/>
    </source>
</evidence>
<dbReference type="Pfam" id="PF00374">
    <property type="entry name" value="NiFeSe_Hases"/>
    <property type="match status" value="1"/>
</dbReference>
<accession>A0A6V8MMA3</accession>
<sequence length="560" mass="61538">MSTRITLDPITRIEGHLRIDVEANGGKVTNAWSSAQMWRGIEVILKGREPQDAWSFVQRFCGVCTTVHAISSIRAVEHALDVEVPLNAQYIRNIMIAQHSVQDHIVHFYHLSALDWVDIVSALQADPKKTASIAQSISDWPGNSEKEFKAVQDKLKAFVAGGKLGIFASGYWGHPAMRLSPEVNLMAVTHYLKALDYQRKASQATAILGGKNPHIQNLVVGGVATAINMENIATLNVERLAYLRSLMEETRDFVQKVYYPDLLAVAGAYKDWFKYGAGVTNYMAVPEFPEDTKNSKFTLPGGVIMGGNVGGIKMVKDHRDDYLIKNIKENVTHAWYEGNGTLHPWDGETKPNYTDFQENGKYSWCKAPTLDGKPVQVGPPAQILAAYAAGNPKVKKLVDGAVSTLGISLNDIHSTMGRLYARGARAHLMADIALDNLDKLIANVASGDKAYANPTEIPKGEYRGVGFHEAPRGTLSHWIVIKNKKIENYQAVVPSTWNAAPKNDKGEHGPYEASLIGNPIADSSRPLEVLRTIHSFDPCIACAVHTIDPEGKEITKVKVL</sequence>
<protein>
    <submittedName>
        <fullName evidence="11">Hydrogenase 2 large subunit</fullName>
    </submittedName>
</protein>
<feature type="binding site" evidence="9">
    <location>
        <position position="64"/>
    </location>
    <ligand>
        <name>Fe cation</name>
        <dbReference type="ChEBI" id="CHEBI:24875"/>
    </ligand>
</feature>
<dbReference type="PROSITE" id="PS00508">
    <property type="entry name" value="NI_HGENASE_L_2"/>
    <property type="match status" value="1"/>
</dbReference>
<evidence type="ECO:0000256" key="10">
    <source>
        <dbReference type="RuleBase" id="RU003896"/>
    </source>
</evidence>
<dbReference type="RefSeq" id="WP_183355586.1">
    <property type="nucleotide sequence ID" value="NZ_BLXX01000010.1"/>
</dbReference>
<evidence type="ECO:0000256" key="6">
    <source>
        <dbReference type="ARBA" id="ARBA00022723"/>
    </source>
</evidence>
<keyword evidence="9" id="KW-0408">Iron</keyword>
<keyword evidence="9" id="KW-0460">Magnesium</keyword>
<name>A0A6V8MMA3_9BACT</name>
<dbReference type="InterPro" id="IPR050867">
    <property type="entry name" value="NiFe/NiFeSe_hydrgnase_LSU"/>
</dbReference>
<feature type="binding site" evidence="9">
    <location>
        <position position="61"/>
    </location>
    <ligand>
        <name>Ni(2+)</name>
        <dbReference type="ChEBI" id="CHEBI:49786"/>
    </ligand>
</feature>
<evidence type="ECO:0000256" key="5">
    <source>
        <dbReference type="ARBA" id="ARBA00022596"/>
    </source>
</evidence>
<keyword evidence="6 9" id="KW-0479">Metal-binding</keyword>
<gene>
    <name evidence="11" type="primary">hybL</name>
    <name evidence="11" type="ORF">GMST_31040</name>
</gene>
<dbReference type="Gene3D" id="1.10.645.10">
    <property type="entry name" value="Cytochrome-c3 Hydrogenase, chain B"/>
    <property type="match status" value="1"/>
</dbReference>
<organism evidence="11 12">
    <name type="scientific">Geomonas silvestris</name>
    <dbReference type="NCBI Taxonomy" id="2740184"/>
    <lineage>
        <taxon>Bacteria</taxon>
        <taxon>Pseudomonadati</taxon>
        <taxon>Thermodesulfobacteriota</taxon>
        <taxon>Desulfuromonadia</taxon>
        <taxon>Geobacterales</taxon>
        <taxon>Geobacteraceae</taxon>
        <taxon>Geomonas</taxon>
    </lineage>
</organism>
<comment type="caution">
    <text evidence="11">The sequence shown here is derived from an EMBL/GenBank/DDBJ whole genome shotgun (WGS) entry which is preliminary data.</text>
</comment>
<reference evidence="12" key="1">
    <citation type="submission" date="2020-06" db="EMBL/GenBank/DDBJ databases">
        <title>Draft genomic sequence of Geomonas sp. Red330.</title>
        <authorList>
            <person name="Itoh H."/>
            <person name="Zhenxing X."/>
            <person name="Ushijima N."/>
            <person name="Masuda Y."/>
            <person name="Shiratori Y."/>
            <person name="Senoo K."/>
        </authorList>
    </citation>
    <scope>NUCLEOTIDE SEQUENCE [LARGE SCALE GENOMIC DNA]</scope>
    <source>
        <strain evidence="12">Red330</strain>
    </source>
</reference>
<evidence type="ECO:0000313" key="11">
    <source>
        <dbReference type="EMBL" id="GFO60779.1"/>
    </source>
</evidence>
<evidence type="ECO:0000256" key="1">
    <source>
        <dbReference type="ARBA" id="ARBA00001967"/>
    </source>
</evidence>
<proteinExistence type="inferred from homology"/>
<dbReference type="PANTHER" id="PTHR42958">
    <property type="entry name" value="HYDROGENASE-2 LARGE CHAIN"/>
    <property type="match status" value="1"/>
</dbReference>
<dbReference type="AlphaFoldDB" id="A0A6V8MMA3"/>
<comment type="cofactor">
    <cofactor evidence="1 9">
        <name>Ni(2+)</name>
        <dbReference type="ChEBI" id="CHEBI:49786"/>
    </cofactor>
</comment>
<dbReference type="GO" id="GO:0016151">
    <property type="term" value="F:nickel cation binding"/>
    <property type="evidence" value="ECO:0007669"/>
    <property type="project" value="InterPro"/>
</dbReference>
<comment type="subcellular location">
    <subcellularLocation>
        <location evidence="2">Periplasm</location>
    </subcellularLocation>
</comment>
<comment type="similarity">
    <text evidence="3 10">Belongs to the [NiFe]/[NiFeSe] hydrogenase large subunit family.</text>
</comment>
<evidence type="ECO:0000313" key="12">
    <source>
        <dbReference type="Proteomes" id="UP000556026"/>
    </source>
</evidence>
<keyword evidence="7" id="KW-0574">Periplasm</keyword>
<evidence type="ECO:0000256" key="4">
    <source>
        <dbReference type="ARBA" id="ARBA00011771"/>
    </source>
</evidence>
<dbReference type="PANTHER" id="PTHR42958:SF1">
    <property type="entry name" value="HYDROGENASE-2 LARGE CHAIN"/>
    <property type="match status" value="1"/>
</dbReference>
<evidence type="ECO:0000256" key="7">
    <source>
        <dbReference type="ARBA" id="ARBA00022764"/>
    </source>
</evidence>
<feature type="binding site" evidence="9">
    <location>
        <position position="542"/>
    </location>
    <ligand>
        <name>Fe cation</name>
        <dbReference type="ChEBI" id="CHEBI:24875"/>
    </ligand>
</feature>
<keyword evidence="8 10" id="KW-0560">Oxidoreductase</keyword>
<dbReference type="GO" id="GO:0042597">
    <property type="term" value="C:periplasmic space"/>
    <property type="evidence" value="ECO:0007669"/>
    <property type="project" value="UniProtKB-SubCell"/>
</dbReference>
<evidence type="ECO:0000256" key="3">
    <source>
        <dbReference type="ARBA" id="ARBA00009292"/>
    </source>
</evidence>
<evidence type="ECO:0000256" key="2">
    <source>
        <dbReference type="ARBA" id="ARBA00004418"/>
    </source>
</evidence>
<dbReference type="InterPro" id="IPR029014">
    <property type="entry name" value="NiFe-Hase_large"/>
</dbReference>
<feature type="binding site" evidence="9">
    <location>
        <position position="64"/>
    </location>
    <ligand>
        <name>Ni(2+)</name>
        <dbReference type="ChEBI" id="CHEBI:49786"/>
    </ligand>
</feature>
<dbReference type="GO" id="GO:0008901">
    <property type="term" value="F:ferredoxin hydrogenase activity"/>
    <property type="evidence" value="ECO:0007669"/>
    <property type="project" value="InterPro"/>
</dbReference>
<dbReference type="FunFam" id="1.10.645.10:FF:000002">
    <property type="entry name" value="Hydrogenase 2 large subunit"/>
    <property type="match status" value="1"/>
</dbReference>
<dbReference type="InterPro" id="IPR001501">
    <property type="entry name" value="Ni-dep_hyd_lsu"/>
</dbReference>
<dbReference type="InterPro" id="IPR018194">
    <property type="entry name" value="Ni-dep_hyd_lsu_Ni_BS"/>
</dbReference>
<comment type="cofactor">
    <cofactor evidence="9">
        <name>Fe cation</name>
        <dbReference type="ChEBI" id="CHEBI:24875"/>
    </cofactor>
</comment>
<feature type="binding site" evidence="9">
    <location>
        <position position="42"/>
    </location>
    <ligand>
        <name>Mg(2+)</name>
        <dbReference type="ChEBI" id="CHEBI:18420"/>
    </ligand>
</feature>
<keyword evidence="5 9" id="KW-0533">Nickel</keyword>
<dbReference type="EMBL" id="BLXX01000010">
    <property type="protein sequence ID" value="GFO60779.1"/>
    <property type="molecule type" value="Genomic_DNA"/>
</dbReference>
<evidence type="ECO:0000256" key="9">
    <source>
        <dbReference type="PIRSR" id="PIRSR601501-1"/>
    </source>
</evidence>
<keyword evidence="12" id="KW-1185">Reference proteome</keyword>
<dbReference type="SUPFAM" id="SSF56762">
    <property type="entry name" value="HydB/Nqo4-like"/>
    <property type="match status" value="1"/>
</dbReference>
<comment type="subunit">
    <text evidence="4">Heterodimer of a large and a small subunit.</text>
</comment>
<dbReference type="PROSITE" id="PS00507">
    <property type="entry name" value="NI_HGENASE_L_1"/>
    <property type="match status" value="1"/>
</dbReference>
<dbReference type="Proteomes" id="UP000556026">
    <property type="component" value="Unassembled WGS sequence"/>
</dbReference>
<feature type="binding site" evidence="9">
    <location>
        <position position="539"/>
    </location>
    <ligand>
        <name>Ni(2+)</name>
        <dbReference type="ChEBI" id="CHEBI:49786"/>
    </ligand>
</feature>